<protein>
    <submittedName>
        <fullName evidence="9">TolC family protein</fullName>
    </submittedName>
</protein>
<dbReference type="InterPro" id="IPR003423">
    <property type="entry name" value="OMP_efflux"/>
</dbReference>
<name>A0A6N8KWD7_9SPHI</name>
<feature type="coiled-coil region" evidence="8">
    <location>
        <begin position="343"/>
        <end position="383"/>
    </location>
</feature>
<keyword evidence="6" id="KW-0472">Membrane</keyword>
<keyword evidence="7" id="KW-0998">Cell outer membrane</keyword>
<evidence type="ECO:0000313" key="10">
    <source>
        <dbReference type="Proteomes" id="UP000435036"/>
    </source>
</evidence>
<reference evidence="9 10" key="1">
    <citation type="submission" date="2019-12" db="EMBL/GenBank/DDBJ databases">
        <authorList>
            <person name="Dong K."/>
        </authorList>
    </citation>
    <scope>NUCLEOTIDE SEQUENCE [LARGE SCALE GENOMIC DNA]</scope>
    <source>
        <strain evidence="9 10">JCM 31225</strain>
    </source>
</reference>
<comment type="caution">
    <text evidence="9">The sequence shown here is derived from an EMBL/GenBank/DDBJ whole genome shotgun (WGS) entry which is preliminary data.</text>
</comment>
<dbReference type="InterPro" id="IPR051906">
    <property type="entry name" value="TolC-like"/>
</dbReference>
<dbReference type="RefSeq" id="WP_160368059.1">
    <property type="nucleotide sequence ID" value="NZ_WSQA01000003.1"/>
</dbReference>
<evidence type="ECO:0000256" key="6">
    <source>
        <dbReference type="ARBA" id="ARBA00023136"/>
    </source>
</evidence>
<dbReference type="PANTHER" id="PTHR30026:SF20">
    <property type="entry name" value="OUTER MEMBRANE PROTEIN TOLC"/>
    <property type="match status" value="1"/>
</dbReference>
<comment type="subcellular location">
    <subcellularLocation>
        <location evidence="1">Cell outer membrane</location>
    </subcellularLocation>
</comment>
<dbReference type="AlphaFoldDB" id="A0A6N8KWD7"/>
<keyword evidence="4" id="KW-1134">Transmembrane beta strand</keyword>
<dbReference type="Gene3D" id="1.20.1600.10">
    <property type="entry name" value="Outer membrane efflux proteins (OEP)"/>
    <property type="match status" value="1"/>
</dbReference>
<evidence type="ECO:0000256" key="5">
    <source>
        <dbReference type="ARBA" id="ARBA00022692"/>
    </source>
</evidence>
<comment type="similarity">
    <text evidence="2">Belongs to the outer membrane factor (OMF) (TC 1.B.17) family.</text>
</comment>
<evidence type="ECO:0000256" key="2">
    <source>
        <dbReference type="ARBA" id="ARBA00007613"/>
    </source>
</evidence>
<keyword evidence="5" id="KW-0812">Transmembrane</keyword>
<evidence type="ECO:0000256" key="1">
    <source>
        <dbReference type="ARBA" id="ARBA00004442"/>
    </source>
</evidence>
<keyword evidence="10" id="KW-1185">Reference proteome</keyword>
<dbReference type="Proteomes" id="UP000435036">
    <property type="component" value="Unassembled WGS sequence"/>
</dbReference>
<evidence type="ECO:0000256" key="7">
    <source>
        <dbReference type="ARBA" id="ARBA00023237"/>
    </source>
</evidence>
<sequence length="454" mass="51054">MKNKLLTPLIILFMGLFIQTGTAQEQLLDQYIRVGLDSNLVLQEKGLSLKKALNGLEVARSMYLPNVQFDLTYSHADGGRSIDLPIGDMLNPVYTTLNQLTGSQAFPQIANESITFLPKNYYDAKIRTSVPLINTDIKHNRVIREQIVKMSQQEIETYQRELVKDIKIAYFNYLSALDGQAIYKNALKLAGEGKRVNEKLLEAGKGLPAYVIRANAEMAQHEAKLAEAEQLVRNAQLYFNALLNREPEAAIQVFTQPISKLHAAALQADVNIEGREELKTLTNQIQIQETLVDMNKQVFVPKLNAFLDLGSQAEGLKVSSKSQYYMVGAQLSIPIFAGNRNRLKIQESQIAVAEAQNKLQQAKRQLELKAQMAQNELMSTHKNYESTRVQLEAAATYQRLIQRGFNEGVNSYLETIDSRTQYTNAQLAHNIAANKLLTAMAKFERENASYPLTK</sequence>
<keyword evidence="8" id="KW-0175">Coiled coil</keyword>
<keyword evidence="3" id="KW-0813">Transport</keyword>
<accession>A0A6N8KWD7</accession>
<evidence type="ECO:0000256" key="3">
    <source>
        <dbReference type="ARBA" id="ARBA00022448"/>
    </source>
</evidence>
<dbReference type="GO" id="GO:0015562">
    <property type="term" value="F:efflux transmembrane transporter activity"/>
    <property type="evidence" value="ECO:0007669"/>
    <property type="project" value="InterPro"/>
</dbReference>
<feature type="coiled-coil region" evidence="8">
    <location>
        <begin position="211"/>
        <end position="238"/>
    </location>
</feature>
<dbReference type="GO" id="GO:1990281">
    <property type="term" value="C:efflux pump complex"/>
    <property type="evidence" value="ECO:0007669"/>
    <property type="project" value="TreeGrafter"/>
</dbReference>
<evidence type="ECO:0000256" key="4">
    <source>
        <dbReference type="ARBA" id="ARBA00022452"/>
    </source>
</evidence>
<dbReference type="PANTHER" id="PTHR30026">
    <property type="entry name" value="OUTER MEMBRANE PROTEIN TOLC"/>
    <property type="match status" value="1"/>
</dbReference>
<evidence type="ECO:0000256" key="8">
    <source>
        <dbReference type="SAM" id="Coils"/>
    </source>
</evidence>
<organism evidence="9 10">
    <name type="scientific">Sphingobacterium humi</name>
    <dbReference type="NCBI Taxonomy" id="1796905"/>
    <lineage>
        <taxon>Bacteria</taxon>
        <taxon>Pseudomonadati</taxon>
        <taxon>Bacteroidota</taxon>
        <taxon>Sphingobacteriia</taxon>
        <taxon>Sphingobacteriales</taxon>
        <taxon>Sphingobacteriaceae</taxon>
        <taxon>Sphingobacterium</taxon>
    </lineage>
</organism>
<dbReference type="OrthoDB" id="13803at2"/>
<dbReference type="Pfam" id="PF02321">
    <property type="entry name" value="OEP"/>
    <property type="match status" value="2"/>
</dbReference>
<gene>
    <name evidence="9" type="ORF">GQF63_05225</name>
</gene>
<dbReference type="SUPFAM" id="SSF56954">
    <property type="entry name" value="Outer membrane efflux proteins (OEP)"/>
    <property type="match status" value="1"/>
</dbReference>
<evidence type="ECO:0000313" key="9">
    <source>
        <dbReference type="EMBL" id="MVZ61417.1"/>
    </source>
</evidence>
<dbReference type="GO" id="GO:0015288">
    <property type="term" value="F:porin activity"/>
    <property type="evidence" value="ECO:0007669"/>
    <property type="project" value="TreeGrafter"/>
</dbReference>
<proteinExistence type="inferred from homology"/>
<dbReference type="EMBL" id="WSQA01000003">
    <property type="protein sequence ID" value="MVZ61417.1"/>
    <property type="molecule type" value="Genomic_DNA"/>
</dbReference>
<dbReference type="GO" id="GO:0009279">
    <property type="term" value="C:cell outer membrane"/>
    <property type="evidence" value="ECO:0007669"/>
    <property type="project" value="UniProtKB-SubCell"/>
</dbReference>